<dbReference type="GO" id="GO:0050661">
    <property type="term" value="F:NADP binding"/>
    <property type="evidence" value="ECO:0007669"/>
    <property type="project" value="TreeGrafter"/>
</dbReference>
<dbReference type="PANTHER" id="PTHR21089:SF1">
    <property type="entry name" value="BIFUNCTIONAL 3-DEHYDROQUINATE DEHYDRATASE_SHIKIMATE DEHYDROGENASE, CHLOROPLASTIC"/>
    <property type="match status" value="1"/>
</dbReference>
<evidence type="ECO:0000256" key="2">
    <source>
        <dbReference type="ARBA" id="ARBA00023002"/>
    </source>
</evidence>
<dbReference type="AlphaFoldDB" id="A0A5D4H1K2"/>
<keyword evidence="6" id="KW-1185">Reference proteome</keyword>
<comment type="pathway">
    <text evidence="1">Metabolic intermediate biosynthesis; chorismate biosynthesis; chorismate from D-erythrose 4-phosphate and phosphoenolpyruvate: step 4/7.</text>
</comment>
<keyword evidence="2" id="KW-0560">Oxidoreductase</keyword>
<evidence type="ECO:0000313" key="5">
    <source>
        <dbReference type="EMBL" id="TYR32710.1"/>
    </source>
</evidence>
<dbReference type="GO" id="GO:0004764">
    <property type="term" value="F:shikimate 3-dehydrogenase (NADP+) activity"/>
    <property type="evidence" value="ECO:0007669"/>
    <property type="project" value="InterPro"/>
</dbReference>
<dbReference type="GO" id="GO:0009073">
    <property type="term" value="P:aromatic amino acid family biosynthetic process"/>
    <property type="evidence" value="ECO:0007669"/>
    <property type="project" value="UniProtKB-KW"/>
</dbReference>
<accession>A0A5D4H1K2</accession>
<comment type="caution">
    <text evidence="5">The sequence shown here is derived from an EMBL/GenBank/DDBJ whole genome shotgun (WGS) entry which is preliminary data.</text>
</comment>
<feature type="domain" description="Shikimate dehydrogenase substrate binding N-terminal" evidence="4">
    <location>
        <begin position="19"/>
        <end position="106"/>
    </location>
</feature>
<protein>
    <submittedName>
        <fullName evidence="5">Shikimate dehydrogenase</fullName>
    </submittedName>
</protein>
<keyword evidence="3" id="KW-0028">Amino-acid biosynthesis</keyword>
<organism evidence="5 6">
    <name type="scientific">Neoaquamicrobium microcysteis</name>
    <dbReference type="NCBI Taxonomy" id="2682781"/>
    <lineage>
        <taxon>Bacteria</taxon>
        <taxon>Pseudomonadati</taxon>
        <taxon>Pseudomonadota</taxon>
        <taxon>Alphaproteobacteria</taxon>
        <taxon>Hyphomicrobiales</taxon>
        <taxon>Phyllobacteriaceae</taxon>
        <taxon>Neoaquamicrobium</taxon>
    </lineage>
</organism>
<dbReference type="GO" id="GO:0005829">
    <property type="term" value="C:cytosol"/>
    <property type="evidence" value="ECO:0007669"/>
    <property type="project" value="TreeGrafter"/>
</dbReference>
<dbReference type="NCBIfam" id="NF009201">
    <property type="entry name" value="PRK12549.1"/>
    <property type="match status" value="1"/>
</dbReference>
<dbReference type="Gene3D" id="3.40.50.10860">
    <property type="entry name" value="Leucine Dehydrogenase, chain A, domain 1"/>
    <property type="match status" value="1"/>
</dbReference>
<dbReference type="Pfam" id="PF08501">
    <property type="entry name" value="Shikimate_dh_N"/>
    <property type="match status" value="1"/>
</dbReference>
<proteinExistence type="predicted"/>
<sequence>MPQSEKRAHGAKPRIKVGLIGADIQASKSPALHEREAAHHGFDYSYDLIDLAVRTGGAAVLPLILKEVEDRGFAGVNITFPVKQAVIEHLTDLSPEARSLGAVNTVVLRDGKRTGHNTDWYGFHESFRLTFPDVPRGCALLLGAGGAGSAVAHAALALGVRTLLIHDVERERANDLATRLNDEFGADRAVVTTDIPKAMSEADGLIHATPTGMAKHPGLPLDGDLLRSHQWVADIVYMPLVTPLLAHARATGCRVLDGGGMVVYQAVGALQLFAGIEADPARMRSHFAALVA</sequence>
<keyword evidence="3" id="KW-0057">Aromatic amino acid biosynthesis</keyword>
<evidence type="ECO:0000259" key="4">
    <source>
        <dbReference type="Pfam" id="PF08501"/>
    </source>
</evidence>
<dbReference type="InterPro" id="IPR013708">
    <property type="entry name" value="Shikimate_DH-bd_N"/>
</dbReference>
<dbReference type="EMBL" id="VSZS01000061">
    <property type="protein sequence ID" value="TYR32710.1"/>
    <property type="molecule type" value="Genomic_DNA"/>
</dbReference>
<dbReference type="GO" id="GO:0009423">
    <property type="term" value="P:chorismate biosynthetic process"/>
    <property type="evidence" value="ECO:0007669"/>
    <property type="project" value="TreeGrafter"/>
</dbReference>
<dbReference type="Gene3D" id="3.40.50.720">
    <property type="entry name" value="NAD(P)-binding Rossmann-like Domain"/>
    <property type="match status" value="1"/>
</dbReference>
<dbReference type="GO" id="GO:0019632">
    <property type="term" value="P:shikimate metabolic process"/>
    <property type="evidence" value="ECO:0007669"/>
    <property type="project" value="TreeGrafter"/>
</dbReference>
<name>A0A5D4H1K2_9HYPH</name>
<evidence type="ECO:0000256" key="3">
    <source>
        <dbReference type="ARBA" id="ARBA00023141"/>
    </source>
</evidence>
<dbReference type="SUPFAM" id="SSF51735">
    <property type="entry name" value="NAD(P)-binding Rossmann-fold domains"/>
    <property type="match status" value="1"/>
</dbReference>
<reference evidence="5 6" key="2">
    <citation type="submission" date="2019-09" db="EMBL/GenBank/DDBJ databases">
        <title>Mesorhizobium sp. MaA-C15 isolated from Microcystis aeruginosa.</title>
        <authorList>
            <person name="Jeong S.E."/>
            <person name="Jin H.M."/>
            <person name="Jeon C.O."/>
        </authorList>
    </citation>
    <scope>NUCLEOTIDE SEQUENCE [LARGE SCALE GENOMIC DNA]</scope>
    <source>
        <strain evidence="5 6">MaA-C15</strain>
    </source>
</reference>
<dbReference type="OrthoDB" id="9792692at2"/>
<reference evidence="5 6" key="1">
    <citation type="submission" date="2019-08" db="EMBL/GenBank/DDBJ databases">
        <authorList>
            <person name="Seo Y.L."/>
        </authorList>
    </citation>
    <scope>NUCLEOTIDE SEQUENCE [LARGE SCALE GENOMIC DNA]</scope>
    <source>
        <strain evidence="5 6">MaA-C15</strain>
    </source>
</reference>
<evidence type="ECO:0000256" key="1">
    <source>
        <dbReference type="ARBA" id="ARBA00004871"/>
    </source>
</evidence>
<gene>
    <name evidence="5" type="ORF">FY036_09385</name>
</gene>
<evidence type="ECO:0000313" key="6">
    <source>
        <dbReference type="Proteomes" id="UP000323258"/>
    </source>
</evidence>
<dbReference type="PANTHER" id="PTHR21089">
    <property type="entry name" value="SHIKIMATE DEHYDROGENASE"/>
    <property type="match status" value="1"/>
</dbReference>
<dbReference type="Proteomes" id="UP000323258">
    <property type="component" value="Unassembled WGS sequence"/>
</dbReference>
<dbReference type="SUPFAM" id="SSF53223">
    <property type="entry name" value="Aminoacid dehydrogenase-like, N-terminal domain"/>
    <property type="match status" value="1"/>
</dbReference>
<dbReference type="CDD" id="cd01065">
    <property type="entry name" value="NAD_bind_Shikimate_DH"/>
    <property type="match status" value="1"/>
</dbReference>
<dbReference type="InterPro" id="IPR022893">
    <property type="entry name" value="Shikimate_DH_fam"/>
</dbReference>
<dbReference type="InterPro" id="IPR036291">
    <property type="entry name" value="NAD(P)-bd_dom_sf"/>
</dbReference>
<dbReference type="RefSeq" id="WP_148914474.1">
    <property type="nucleotide sequence ID" value="NZ_VSZS01000061.1"/>
</dbReference>
<dbReference type="InterPro" id="IPR046346">
    <property type="entry name" value="Aminoacid_DH-like_N_sf"/>
</dbReference>